<evidence type="ECO:0000256" key="2">
    <source>
        <dbReference type="ARBA" id="ARBA00010058"/>
    </source>
</evidence>
<evidence type="ECO:0000256" key="4">
    <source>
        <dbReference type="ARBA" id="ARBA00023203"/>
    </source>
</evidence>
<dbReference type="InterPro" id="IPR048278">
    <property type="entry name" value="PFN"/>
</dbReference>
<dbReference type="Pfam" id="PF00235">
    <property type="entry name" value="Profilin"/>
    <property type="match status" value="1"/>
</dbReference>
<dbReference type="InterPro" id="IPR005455">
    <property type="entry name" value="PFN_euk"/>
</dbReference>
<dbReference type="EMBL" id="HBFP01012110">
    <property type="protein sequence ID" value="CAD8824373.1"/>
    <property type="molecule type" value="Transcribed_RNA"/>
</dbReference>
<evidence type="ECO:0000256" key="6">
    <source>
        <dbReference type="RuleBase" id="RU003909"/>
    </source>
</evidence>
<keyword evidence="5" id="KW-0206">Cytoskeleton</keyword>
<evidence type="ECO:0000256" key="3">
    <source>
        <dbReference type="ARBA" id="ARBA00022490"/>
    </source>
</evidence>
<dbReference type="PANTHER" id="PTHR11604:SF0">
    <property type="entry name" value="PROFILIN"/>
    <property type="match status" value="1"/>
</dbReference>
<keyword evidence="4 6" id="KW-0009">Actin-binding</keyword>
<comment type="similarity">
    <text evidence="2 6">Belongs to the profilin family.</text>
</comment>
<proteinExistence type="inferred from homology"/>
<dbReference type="PANTHER" id="PTHR11604">
    <property type="entry name" value="PROFILIN"/>
    <property type="match status" value="1"/>
</dbReference>
<dbReference type="GO" id="GO:0003785">
    <property type="term" value="F:actin monomer binding"/>
    <property type="evidence" value="ECO:0007669"/>
    <property type="project" value="TreeGrafter"/>
</dbReference>
<organism evidence="7">
    <name type="scientific">Timspurckia oligopyrenoides</name>
    <dbReference type="NCBI Taxonomy" id="708627"/>
    <lineage>
        <taxon>Eukaryota</taxon>
        <taxon>Rhodophyta</taxon>
        <taxon>Bangiophyceae</taxon>
        <taxon>Porphyridiales</taxon>
        <taxon>Porphyridiaceae</taxon>
        <taxon>Timspurckia</taxon>
    </lineage>
</organism>
<name>A0A7S0ZK44_9RHOD</name>
<protein>
    <recommendedName>
        <fullName evidence="6">Profilin</fullName>
    </recommendedName>
</protein>
<gene>
    <name evidence="7" type="ORF">TOLI1172_LOCUS8772</name>
</gene>
<dbReference type="InterPro" id="IPR036140">
    <property type="entry name" value="PFN_sf"/>
</dbReference>
<accession>A0A7S0ZK44</accession>
<evidence type="ECO:0000256" key="1">
    <source>
        <dbReference type="ARBA" id="ARBA00004245"/>
    </source>
</evidence>
<comment type="subcellular location">
    <subcellularLocation>
        <location evidence="1">Cytoplasm</location>
        <location evidence="1">Cytoskeleton</location>
    </subcellularLocation>
</comment>
<dbReference type="CDD" id="cd00148">
    <property type="entry name" value="PROF"/>
    <property type="match status" value="1"/>
</dbReference>
<dbReference type="SUPFAM" id="SSF55770">
    <property type="entry name" value="Profilin (actin-binding protein)"/>
    <property type="match status" value="1"/>
</dbReference>
<reference evidence="7" key="1">
    <citation type="submission" date="2021-01" db="EMBL/GenBank/DDBJ databases">
        <authorList>
            <person name="Corre E."/>
            <person name="Pelletier E."/>
            <person name="Niang G."/>
            <person name="Scheremetjew M."/>
            <person name="Finn R."/>
            <person name="Kale V."/>
            <person name="Holt S."/>
            <person name="Cochrane G."/>
            <person name="Meng A."/>
            <person name="Brown T."/>
            <person name="Cohen L."/>
        </authorList>
    </citation>
    <scope>NUCLEOTIDE SEQUENCE</scope>
    <source>
        <strain evidence="7">CCMP3278</strain>
    </source>
</reference>
<evidence type="ECO:0000256" key="5">
    <source>
        <dbReference type="ARBA" id="ARBA00023212"/>
    </source>
</evidence>
<dbReference type="AlphaFoldDB" id="A0A7S0ZK44"/>
<sequence>MSWQTYVDANLLGAGFCYAAICGHDGAMWANSPGYTVLPAEAVKLDGLLSGTMENLSSIANGGFYVAGQKYAFTRGEVDDEDGGVPFLQGRCKEEGKSAQGIIVYRTGKALIIGVHDPAYSNGASFGKVNTEIGKVADYMFENGY</sequence>
<dbReference type="InterPro" id="IPR027310">
    <property type="entry name" value="Profilin_CS"/>
</dbReference>
<dbReference type="SMART" id="SM00392">
    <property type="entry name" value="PROF"/>
    <property type="match status" value="1"/>
</dbReference>
<dbReference type="GO" id="GO:0005856">
    <property type="term" value="C:cytoskeleton"/>
    <property type="evidence" value="ECO:0007669"/>
    <property type="project" value="UniProtKB-SubCell"/>
</dbReference>
<dbReference type="GO" id="GO:0005938">
    <property type="term" value="C:cell cortex"/>
    <property type="evidence" value="ECO:0007669"/>
    <property type="project" value="TreeGrafter"/>
</dbReference>
<keyword evidence="3" id="KW-0963">Cytoplasm</keyword>
<evidence type="ECO:0000313" key="7">
    <source>
        <dbReference type="EMBL" id="CAD8824373.1"/>
    </source>
</evidence>
<dbReference type="Gene3D" id="3.30.450.30">
    <property type="entry name" value="Dynein light chain 2a, cytoplasmic"/>
    <property type="match status" value="1"/>
</dbReference>
<dbReference type="PROSITE" id="PS00414">
    <property type="entry name" value="PROFILIN"/>
    <property type="match status" value="1"/>
</dbReference>
<dbReference type="PRINTS" id="PR01640">
    <property type="entry name" value="PROFILINPLNT"/>
</dbReference>